<feature type="transmembrane region" description="Helical" evidence="5">
    <location>
        <begin position="379"/>
        <end position="401"/>
    </location>
</feature>
<evidence type="ECO:0000256" key="4">
    <source>
        <dbReference type="ARBA" id="ARBA00023136"/>
    </source>
</evidence>
<dbReference type="GO" id="GO:0016020">
    <property type="term" value="C:membrane"/>
    <property type="evidence" value="ECO:0007669"/>
    <property type="project" value="UniProtKB-SubCell"/>
</dbReference>
<feature type="transmembrane region" description="Helical" evidence="5">
    <location>
        <begin position="72"/>
        <end position="100"/>
    </location>
</feature>
<feature type="transmembrane region" description="Helical" evidence="5">
    <location>
        <begin position="160"/>
        <end position="177"/>
    </location>
</feature>
<feature type="transmembrane region" description="Helical" evidence="5">
    <location>
        <begin position="294"/>
        <end position="312"/>
    </location>
</feature>
<evidence type="ECO:0000313" key="8">
    <source>
        <dbReference type="Proteomes" id="UP001198163"/>
    </source>
</evidence>
<dbReference type="RefSeq" id="WP_230752826.1">
    <property type="nucleotide sequence ID" value="NZ_JAINWA010000001.1"/>
</dbReference>
<dbReference type="InterPro" id="IPR036259">
    <property type="entry name" value="MFS_trans_sf"/>
</dbReference>
<evidence type="ECO:0000256" key="3">
    <source>
        <dbReference type="ARBA" id="ARBA00022989"/>
    </source>
</evidence>
<dbReference type="PANTHER" id="PTHR23530">
    <property type="entry name" value="TRANSPORT PROTEIN-RELATED"/>
    <property type="match status" value="1"/>
</dbReference>
<dbReference type="GO" id="GO:0022857">
    <property type="term" value="F:transmembrane transporter activity"/>
    <property type="evidence" value="ECO:0007669"/>
    <property type="project" value="InterPro"/>
</dbReference>
<comment type="caution">
    <text evidence="7">The sequence shown here is derived from an EMBL/GenBank/DDBJ whole genome shotgun (WGS) entry which is preliminary data.</text>
</comment>
<evidence type="ECO:0000313" key="7">
    <source>
        <dbReference type="EMBL" id="MCD1653625.1"/>
    </source>
</evidence>
<dbReference type="InterPro" id="IPR020846">
    <property type="entry name" value="MFS_dom"/>
</dbReference>
<feature type="transmembrane region" description="Helical" evidence="5">
    <location>
        <begin position="22"/>
        <end position="43"/>
    </location>
</feature>
<dbReference type="Pfam" id="PF07690">
    <property type="entry name" value="MFS_1"/>
    <property type="match status" value="1"/>
</dbReference>
<keyword evidence="3 5" id="KW-1133">Transmembrane helix</keyword>
<dbReference type="PROSITE" id="PS00216">
    <property type="entry name" value="SUGAR_TRANSPORT_1"/>
    <property type="match status" value="1"/>
</dbReference>
<dbReference type="EMBL" id="JAINWA010000001">
    <property type="protein sequence ID" value="MCD1653625.1"/>
    <property type="molecule type" value="Genomic_DNA"/>
</dbReference>
<dbReference type="Gene3D" id="1.20.1250.20">
    <property type="entry name" value="MFS general substrate transporter like domains"/>
    <property type="match status" value="1"/>
</dbReference>
<evidence type="ECO:0000256" key="2">
    <source>
        <dbReference type="ARBA" id="ARBA00022692"/>
    </source>
</evidence>
<dbReference type="AlphaFoldDB" id="A0AAE3EGA0"/>
<sequence>MKMITRFSLYGFLKNFDFSEPFLILFWLSLGLNFFQIGILVAFQNVLINAMEIPSGAFADLYGRKTCMMISLASYVVSFILFAVAQSFAMLFLPLVFYAMGDAFRTGTHKAMIFDWLKINGRLDERTKVYGYTRSWSNYGSAFSVLIAAAIMIVFRDYRLVFWLSVVPGLVGLWNMYCYPDELNHRNGGTVSVRDVLLHTFSGVKKAVSHPRLRTLVAQNMAFEGCFVVSKDFIQPLLKAQVLVLASYIALSEDRATSLGVGAVYFVLHMVSAFTSRRAHGFVKKAKSENRAALILLLAGSALFAASAFGLYTGRIYIAIAVFVVLFILQNLWVPVNVAQYDSYSDASDQATILSVASQAKAIGVAVLAPLSGLAADSVGIQGSMAFFSGVLLLVFIASAAKKENR</sequence>
<organism evidence="7 8">
    <name type="scientific">Teretinema zuelzerae</name>
    <dbReference type="NCBI Taxonomy" id="156"/>
    <lineage>
        <taxon>Bacteria</taxon>
        <taxon>Pseudomonadati</taxon>
        <taxon>Spirochaetota</taxon>
        <taxon>Spirochaetia</taxon>
        <taxon>Spirochaetales</taxon>
        <taxon>Treponemataceae</taxon>
        <taxon>Teretinema</taxon>
    </lineage>
</organism>
<keyword evidence="4 5" id="KW-0472">Membrane</keyword>
<dbReference type="InterPro" id="IPR005829">
    <property type="entry name" value="Sugar_transporter_CS"/>
</dbReference>
<keyword evidence="8" id="KW-1185">Reference proteome</keyword>
<feature type="transmembrane region" description="Helical" evidence="5">
    <location>
        <begin position="351"/>
        <end position="373"/>
    </location>
</feature>
<evidence type="ECO:0000256" key="5">
    <source>
        <dbReference type="SAM" id="Phobius"/>
    </source>
</evidence>
<dbReference type="SUPFAM" id="SSF103473">
    <property type="entry name" value="MFS general substrate transporter"/>
    <property type="match status" value="1"/>
</dbReference>
<feature type="transmembrane region" description="Helical" evidence="5">
    <location>
        <begin position="318"/>
        <end position="339"/>
    </location>
</feature>
<dbReference type="PROSITE" id="PS50850">
    <property type="entry name" value="MFS"/>
    <property type="match status" value="1"/>
</dbReference>
<evidence type="ECO:0000259" key="6">
    <source>
        <dbReference type="PROSITE" id="PS50850"/>
    </source>
</evidence>
<feature type="transmembrane region" description="Helical" evidence="5">
    <location>
        <begin position="136"/>
        <end position="155"/>
    </location>
</feature>
<dbReference type="InterPro" id="IPR011701">
    <property type="entry name" value="MFS"/>
</dbReference>
<gene>
    <name evidence="7" type="ORF">K7J14_02795</name>
</gene>
<accession>A0AAE3EGA0</accession>
<keyword evidence="2 5" id="KW-0812">Transmembrane</keyword>
<protein>
    <submittedName>
        <fullName evidence="7">MFS transporter</fullName>
    </submittedName>
</protein>
<dbReference type="PANTHER" id="PTHR23530:SF1">
    <property type="entry name" value="PERMEASE, MAJOR FACILITATOR SUPERFAMILY-RELATED"/>
    <property type="match status" value="1"/>
</dbReference>
<evidence type="ECO:0000256" key="1">
    <source>
        <dbReference type="ARBA" id="ARBA00004141"/>
    </source>
</evidence>
<comment type="subcellular location">
    <subcellularLocation>
        <location evidence="1">Membrane</location>
        <topology evidence="1">Multi-pass membrane protein</topology>
    </subcellularLocation>
</comment>
<dbReference type="InterPro" id="IPR053160">
    <property type="entry name" value="MFS_DHA3_Transporter"/>
</dbReference>
<reference evidence="7" key="1">
    <citation type="submission" date="2021-08" db="EMBL/GenBank/DDBJ databases">
        <title>Comparative analyses of Brucepasteria parasyntrophica and Teretinema zuelzerae.</title>
        <authorList>
            <person name="Song Y."/>
            <person name="Brune A."/>
        </authorList>
    </citation>
    <scope>NUCLEOTIDE SEQUENCE</scope>
    <source>
        <strain evidence="7">DSM 1903</strain>
    </source>
</reference>
<name>A0AAE3EGA0_9SPIR</name>
<proteinExistence type="predicted"/>
<dbReference type="Proteomes" id="UP001198163">
    <property type="component" value="Unassembled WGS sequence"/>
</dbReference>
<feature type="domain" description="Major facilitator superfamily (MFS) profile" evidence="6">
    <location>
        <begin position="1"/>
        <end position="406"/>
    </location>
</feature>